<dbReference type="AlphaFoldDB" id="A0A9P6APT3"/>
<organism evidence="1 2">
    <name type="scientific">Hydnum rufescens UP504</name>
    <dbReference type="NCBI Taxonomy" id="1448309"/>
    <lineage>
        <taxon>Eukaryota</taxon>
        <taxon>Fungi</taxon>
        <taxon>Dikarya</taxon>
        <taxon>Basidiomycota</taxon>
        <taxon>Agaricomycotina</taxon>
        <taxon>Agaricomycetes</taxon>
        <taxon>Cantharellales</taxon>
        <taxon>Hydnaceae</taxon>
        <taxon>Hydnum</taxon>
    </lineage>
</organism>
<proteinExistence type="predicted"/>
<reference evidence="1" key="1">
    <citation type="journal article" date="2020" name="Nat. Commun.">
        <title>Large-scale genome sequencing of mycorrhizal fungi provides insights into the early evolution of symbiotic traits.</title>
        <authorList>
            <person name="Miyauchi S."/>
            <person name="Kiss E."/>
            <person name="Kuo A."/>
            <person name="Drula E."/>
            <person name="Kohler A."/>
            <person name="Sanchez-Garcia M."/>
            <person name="Morin E."/>
            <person name="Andreopoulos B."/>
            <person name="Barry K.W."/>
            <person name="Bonito G."/>
            <person name="Buee M."/>
            <person name="Carver A."/>
            <person name="Chen C."/>
            <person name="Cichocki N."/>
            <person name="Clum A."/>
            <person name="Culley D."/>
            <person name="Crous P.W."/>
            <person name="Fauchery L."/>
            <person name="Girlanda M."/>
            <person name="Hayes R.D."/>
            <person name="Keri Z."/>
            <person name="LaButti K."/>
            <person name="Lipzen A."/>
            <person name="Lombard V."/>
            <person name="Magnuson J."/>
            <person name="Maillard F."/>
            <person name="Murat C."/>
            <person name="Nolan M."/>
            <person name="Ohm R.A."/>
            <person name="Pangilinan J."/>
            <person name="Pereira M.F."/>
            <person name="Perotto S."/>
            <person name="Peter M."/>
            <person name="Pfister S."/>
            <person name="Riley R."/>
            <person name="Sitrit Y."/>
            <person name="Stielow J.B."/>
            <person name="Szollosi G."/>
            <person name="Zifcakova L."/>
            <person name="Stursova M."/>
            <person name="Spatafora J.W."/>
            <person name="Tedersoo L."/>
            <person name="Vaario L.M."/>
            <person name="Yamada A."/>
            <person name="Yan M."/>
            <person name="Wang P."/>
            <person name="Xu J."/>
            <person name="Bruns T."/>
            <person name="Baldrian P."/>
            <person name="Vilgalys R."/>
            <person name="Dunand C."/>
            <person name="Henrissat B."/>
            <person name="Grigoriev I.V."/>
            <person name="Hibbett D."/>
            <person name="Nagy L.G."/>
            <person name="Martin F.M."/>
        </authorList>
    </citation>
    <scope>NUCLEOTIDE SEQUENCE</scope>
    <source>
        <strain evidence="1">UP504</strain>
    </source>
</reference>
<gene>
    <name evidence="1" type="ORF">BS47DRAFT_131684</name>
</gene>
<evidence type="ECO:0000313" key="2">
    <source>
        <dbReference type="Proteomes" id="UP000886523"/>
    </source>
</evidence>
<comment type="caution">
    <text evidence="1">The sequence shown here is derived from an EMBL/GenBank/DDBJ whole genome shotgun (WGS) entry which is preliminary data.</text>
</comment>
<dbReference type="Proteomes" id="UP000886523">
    <property type="component" value="Unassembled WGS sequence"/>
</dbReference>
<keyword evidence="2" id="KW-1185">Reference proteome</keyword>
<evidence type="ECO:0000313" key="1">
    <source>
        <dbReference type="EMBL" id="KAF9509750.1"/>
    </source>
</evidence>
<name>A0A9P6APT3_9AGAM</name>
<accession>A0A9P6APT3</accession>
<protein>
    <submittedName>
        <fullName evidence="1">Uncharacterized protein</fullName>
    </submittedName>
</protein>
<dbReference type="EMBL" id="MU129029">
    <property type="protein sequence ID" value="KAF9509750.1"/>
    <property type="molecule type" value="Genomic_DNA"/>
</dbReference>
<sequence>MPESRLTVNSQSSWCMWIVYAKDASITGIHCYQTMGMKSIDAFLTSGPGIFPINDANLVLVRSSEPDLLQTQHRINRGPHPTCPCNWPSPRIRWACRRESLAIDLTSEDVVLKYRRSMLQSL</sequence>